<reference evidence="8 9" key="1">
    <citation type="journal article" date="2022" name="Front. Cell. Infect. Microbiol.">
        <title>The Genomes of Two Strains of Taenia crassiceps the Animal Model for the Study of Human Cysticercosis.</title>
        <authorList>
            <person name="Bobes R.J."/>
            <person name="Estrada K."/>
            <person name="Rios-Valencia D.G."/>
            <person name="Calderon-Gallegos A."/>
            <person name="de la Torre P."/>
            <person name="Carrero J.C."/>
            <person name="Sanchez-Flores A."/>
            <person name="Laclette J.P."/>
        </authorList>
    </citation>
    <scope>NUCLEOTIDE SEQUENCE [LARGE SCALE GENOMIC DNA]</scope>
    <source>
        <strain evidence="8">WFUcys</strain>
    </source>
</reference>
<keyword evidence="4 5" id="KW-0378">Hydrolase</keyword>
<organism evidence="8 9">
    <name type="scientific">Taenia crassiceps</name>
    <dbReference type="NCBI Taxonomy" id="6207"/>
    <lineage>
        <taxon>Eukaryota</taxon>
        <taxon>Metazoa</taxon>
        <taxon>Spiralia</taxon>
        <taxon>Lophotrochozoa</taxon>
        <taxon>Platyhelminthes</taxon>
        <taxon>Cestoda</taxon>
        <taxon>Eucestoda</taxon>
        <taxon>Cyclophyllidea</taxon>
        <taxon>Taeniidae</taxon>
        <taxon>Taenia</taxon>
    </lineage>
</organism>
<dbReference type="PANTHER" id="PTHR12670">
    <property type="entry name" value="CERAMIDASE"/>
    <property type="match status" value="1"/>
</dbReference>
<evidence type="ECO:0000259" key="6">
    <source>
        <dbReference type="Pfam" id="PF04734"/>
    </source>
</evidence>
<dbReference type="InterPro" id="IPR038445">
    <property type="entry name" value="NCDase_C_sf"/>
</dbReference>
<proteinExistence type="inferred from homology"/>
<sequence length="634" mass="70090">MTHFFFHAHCLLVGIGKYDITGPVANVDFMGYADPFQTGQGLHLRLYSRAFLIKSNSDSRPILFINLDAGMSSQLLKSHVVHLLQESFGADVFDHQNVMISATHTHSGPGGFFQYLLFDITSRGFSSSTFEAMVSGILQSVKLAYQSLIPGRIFYASGDLSNASINRSPLSYQRNPENERSLYLHDVDQRMLLLKFVADDGRELGIINWFAVHGTSMNKTNRLVSGDNKGLAELLFEKWMNDANAGNDVRGGNFVAAFAQANEGDVSPNTRGARCIDTGEPCDPLTSACSDGKVQKCIAFGPGVNGDMFESTRLIAQRQFEMAKELYAKANSELTDENNAIVDFRHQFVDMTNVNVTYGTGEKEGASTGRTCKPALGYSFAAGTSDGPGISDFTQGMLNKTTFWGLLSLLLAKPSKDMVECHAPKPILIPTGLMNYPIPWHPSIVETQIFQIGRLVIVGLPGEFTTMAGRRIVRALSKLLPKDSIIALAGLSNIYTHYVTTFEEYQIQRYEGASTIFGPHTLQAYVEQFVKLTKALTGNKSLPPGPQPPFLLEHLFSFSLPTFFDICPPLQKFGNVWTPPKKIYNKSDDIAVVSFITGNPMNNLHTNSTFLTIERQLKPNQWEVVYTDADWETS</sequence>
<evidence type="ECO:0000256" key="1">
    <source>
        <dbReference type="ARBA" id="ARBA00009835"/>
    </source>
</evidence>
<dbReference type="Proteomes" id="UP001651158">
    <property type="component" value="Unassembled WGS sequence"/>
</dbReference>
<feature type="domain" description="Neutral/alkaline non-lysosomal ceramidase N-terminal" evidence="6">
    <location>
        <begin position="12"/>
        <end position="526"/>
    </location>
</feature>
<dbReference type="InterPro" id="IPR031331">
    <property type="entry name" value="NEUT/ALK_ceramidase_C"/>
</dbReference>
<evidence type="ECO:0000313" key="9">
    <source>
        <dbReference type="Proteomes" id="UP001651158"/>
    </source>
</evidence>
<gene>
    <name evidence="8" type="ORF">TcWFU_008099</name>
</gene>
<comment type="caution">
    <text evidence="8">The sequence shown here is derived from an EMBL/GenBank/DDBJ whole genome shotgun (WGS) entry which is preliminary data.</text>
</comment>
<evidence type="ECO:0000313" key="8">
    <source>
        <dbReference type="EMBL" id="KAL5108053.1"/>
    </source>
</evidence>
<keyword evidence="9" id="KW-1185">Reference proteome</keyword>
<dbReference type="PANTHER" id="PTHR12670:SF1">
    <property type="entry name" value="NEUTRAL CERAMIDASE"/>
    <property type="match status" value="1"/>
</dbReference>
<dbReference type="InterPro" id="IPR006823">
    <property type="entry name" value="Ceramidase_alk"/>
</dbReference>
<accession>A0ABR4QFF8</accession>
<feature type="domain" description="Neutral/alkaline non-lysosomal ceramidase C-terminal" evidence="7">
    <location>
        <begin position="529"/>
        <end position="633"/>
    </location>
</feature>
<dbReference type="EC" id="3.5.1.23" evidence="2 5"/>
<evidence type="ECO:0000256" key="4">
    <source>
        <dbReference type="ARBA" id="ARBA00022801"/>
    </source>
</evidence>
<dbReference type="Pfam" id="PF17048">
    <property type="entry name" value="Ceramidse_alk_C"/>
    <property type="match status" value="1"/>
</dbReference>
<dbReference type="EMBL" id="JAKROA010000004">
    <property type="protein sequence ID" value="KAL5108053.1"/>
    <property type="molecule type" value="Genomic_DNA"/>
</dbReference>
<keyword evidence="5" id="KW-0746">Sphingolipid metabolism</keyword>
<evidence type="ECO:0000256" key="5">
    <source>
        <dbReference type="RuleBase" id="RU366019"/>
    </source>
</evidence>
<protein>
    <recommendedName>
        <fullName evidence="3 5">Neutral ceramidase</fullName>
        <ecNumber evidence="2 5">3.5.1.23</ecNumber>
    </recommendedName>
</protein>
<keyword evidence="5" id="KW-0443">Lipid metabolism</keyword>
<comment type="catalytic activity">
    <reaction evidence="5">
        <text>an N-acylsphing-4-enine + H2O = sphing-4-enine + a fatty acid</text>
        <dbReference type="Rhea" id="RHEA:20856"/>
        <dbReference type="ChEBI" id="CHEBI:15377"/>
        <dbReference type="ChEBI" id="CHEBI:28868"/>
        <dbReference type="ChEBI" id="CHEBI:52639"/>
        <dbReference type="ChEBI" id="CHEBI:57756"/>
        <dbReference type="EC" id="3.5.1.23"/>
    </reaction>
</comment>
<evidence type="ECO:0000259" key="7">
    <source>
        <dbReference type="Pfam" id="PF17048"/>
    </source>
</evidence>
<evidence type="ECO:0000256" key="2">
    <source>
        <dbReference type="ARBA" id="ARBA00011891"/>
    </source>
</evidence>
<dbReference type="Gene3D" id="2.60.40.2300">
    <property type="entry name" value="Neutral/alkaline non-lysosomal ceramidase, C-terminal domain"/>
    <property type="match status" value="1"/>
</dbReference>
<dbReference type="InterPro" id="IPR031329">
    <property type="entry name" value="NEUT/ALK_ceramidase_N"/>
</dbReference>
<evidence type="ECO:0000256" key="3">
    <source>
        <dbReference type="ARBA" id="ARBA00019235"/>
    </source>
</evidence>
<dbReference type="Pfam" id="PF04734">
    <property type="entry name" value="Ceramidase_alk"/>
    <property type="match status" value="1"/>
</dbReference>
<comment type="similarity">
    <text evidence="1 5">Belongs to the neutral ceramidase family.</text>
</comment>
<name>A0ABR4QFF8_9CEST</name>